<dbReference type="Gene3D" id="2.40.50.140">
    <property type="entry name" value="Nucleic acid-binding proteins"/>
    <property type="match status" value="2"/>
</dbReference>
<keyword evidence="2 4" id="KW-0067">ATP-binding</keyword>
<reference evidence="8" key="1">
    <citation type="journal article" date="2019" name="Int. J. Syst. Evol. Microbiol.">
        <title>The Global Catalogue of Microorganisms (GCM) 10K type strain sequencing project: providing services to taxonomists for standard genome sequencing and annotation.</title>
        <authorList>
            <consortium name="The Broad Institute Genomics Platform"/>
            <consortium name="The Broad Institute Genome Sequencing Center for Infectious Disease"/>
            <person name="Wu L."/>
            <person name="Ma J."/>
        </authorList>
    </citation>
    <scope>NUCLEOTIDE SEQUENCE [LARGE SCALE GENOMIC DNA]</scope>
    <source>
        <strain evidence="8">JCM 17440</strain>
    </source>
</reference>
<keyword evidence="8" id="KW-1185">Reference proteome</keyword>
<dbReference type="RefSeq" id="WP_344891400.1">
    <property type="nucleotide sequence ID" value="NZ_BAABAS010000004.1"/>
</dbReference>
<dbReference type="Pfam" id="PF00004">
    <property type="entry name" value="AAA"/>
    <property type="match status" value="1"/>
</dbReference>
<comment type="caution">
    <text evidence="7">The sequence shown here is derived from an EMBL/GenBank/DDBJ whole genome shotgun (WGS) entry which is preliminary data.</text>
</comment>
<dbReference type="PROSITE" id="PS00674">
    <property type="entry name" value="AAA"/>
    <property type="match status" value="1"/>
</dbReference>
<evidence type="ECO:0000256" key="2">
    <source>
        <dbReference type="ARBA" id="ARBA00022840"/>
    </source>
</evidence>
<sequence>MAARDDAGARKAQHEKEVRDLQTQISFLEEEISVLRRKLAESPRQVRVLEERLHEAQANLAAVTGQNERLVATLKEAREQIVALKEEVDRLAQPPSGFGVFLEARDDGTIDIFTGGRKLRVNVSPAVDVDELQRGQEVMLNEALNVVEALKFEEQGEVVMLKELFDDGERALVIAHADEERVVKLAEPLRGVPLRAGDSLMLEPRSGYAYEKIHKAEVEELVLEEVPDISYDEIGGLGSQIEMIRDAVELPYLHADLFREHQLRPPKGVLLYGPPGCGKTLIAKAVANSLAKQVAEKTGQEGKSFFLNIKGPELLNKYVGETERHIRLVFQRAREKASAGTPVIVFFDEMDSIFRTRGSGVSSDVENTIVPQLLSEIDGVEGLENVIVIGASNREDMIDPAILRPGRLDVKIKIERPDAEAAKDIFSKYILTGLPLHPDDLKEHGSSEEATVEAMIQRTVERMYTETEENRFLEVTYANGDKEVLYFKDFNSGAMIQNIVDRAKKMAIKQFLDTGQKGLRVAHLLAACVDEFSENEDLPNTTNPDDWARISGKKGERIVYIRTLVSGTKGAEAGRSIDTVANTGQYL</sequence>
<evidence type="ECO:0000256" key="3">
    <source>
        <dbReference type="ARBA" id="ARBA00023054"/>
    </source>
</evidence>
<evidence type="ECO:0000313" key="8">
    <source>
        <dbReference type="Proteomes" id="UP001501710"/>
    </source>
</evidence>
<dbReference type="HAMAP" id="MF_02112">
    <property type="entry name" value="ARC_ATPase"/>
    <property type="match status" value="1"/>
</dbReference>
<dbReference type="PANTHER" id="PTHR23077">
    <property type="entry name" value="AAA-FAMILY ATPASE"/>
    <property type="match status" value="1"/>
</dbReference>
<feature type="coiled-coil region" evidence="4">
    <location>
        <begin position="4"/>
        <end position="94"/>
    </location>
</feature>
<organism evidence="7 8">
    <name type="scientific">Actinomadura meridiana</name>
    <dbReference type="NCBI Taxonomy" id="559626"/>
    <lineage>
        <taxon>Bacteria</taxon>
        <taxon>Bacillati</taxon>
        <taxon>Actinomycetota</taxon>
        <taxon>Actinomycetes</taxon>
        <taxon>Streptosporangiales</taxon>
        <taxon>Thermomonosporaceae</taxon>
        <taxon>Actinomadura</taxon>
    </lineage>
</organism>
<dbReference type="PANTHER" id="PTHR23077:SF144">
    <property type="entry name" value="PROTEASOME-ASSOCIATED ATPASE"/>
    <property type="match status" value="1"/>
</dbReference>
<dbReference type="SMART" id="SM00382">
    <property type="entry name" value="AAA"/>
    <property type="match status" value="1"/>
</dbReference>
<dbReference type="GO" id="GO:0000502">
    <property type="term" value="C:proteasome complex"/>
    <property type="evidence" value="ECO:0007669"/>
    <property type="project" value="UniProtKB-KW"/>
</dbReference>
<comment type="subunit">
    <text evidence="4">Homohexamer. Assembles into a hexameric ring structure.</text>
</comment>
<dbReference type="InterPro" id="IPR041626">
    <property type="entry name" value="Prot_ATP_ID_OB_N"/>
</dbReference>
<accession>A0ABP8BUU8</accession>
<dbReference type="Proteomes" id="UP001501710">
    <property type="component" value="Unassembled WGS sequence"/>
</dbReference>
<dbReference type="SUPFAM" id="SSF90257">
    <property type="entry name" value="Myosin rod fragments"/>
    <property type="match status" value="1"/>
</dbReference>
<dbReference type="InterPro" id="IPR012340">
    <property type="entry name" value="NA-bd_OB-fold"/>
</dbReference>
<keyword evidence="7" id="KW-0647">Proteasome</keyword>
<dbReference type="InterPro" id="IPR032501">
    <property type="entry name" value="Prot_ATP_ID_OB_2nd"/>
</dbReference>
<evidence type="ECO:0000256" key="4">
    <source>
        <dbReference type="HAMAP-Rule" id="MF_02112"/>
    </source>
</evidence>
<evidence type="ECO:0000313" key="7">
    <source>
        <dbReference type="EMBL" id="GAA4226944.1"/>
    </source>
</evidence>
<protein>
    <recommendedName>
        <fullName evidence="4">AAA ATPase forming ring-shaped complexes</fullName>
        <shortName evidence="4">ARC</shortName>
    </recommendedName>
</protein>
<dbReference type="EMBL" id="BAABAS010000004">
    <property type="protein sequence ID" value="GAA4226944.1"/>
    <property type="molecule type" value="Genomic_DNA"/>
</dbReference>
<dbReference type="Gene3D" id="1.10.8.60">
    <property type="match status" value="1"/>
</dbReference>
<keyword evidence="3 4" id="KW-0175">Coiled coil</keyword>
<dbReference type="InterPro" id="IPR003959">
    <property type="entry name" value="ATPase_AAA_core"/>
</dbReference>
<gene>
    <name evidence="4 7" type="primary">arc</name>
    <name evidence="7" type="ORF">GCM10022254_13370</name>
</gene>
<dbReference type="SUPFAM" id="SSF52540">
    <property type="entry name" value="P-loop containing nucleoside triphosphate hydrolases"/>
    <property type="match status" value="1"/>
</dbReference>
<dbReference type="Gene3D" id="3.40.50.300">
    <property type="entry name" value="P-loop containing nucleotide triphosphate hydrolases"/>
    <property type="match status" value="1"/>
</dbReference>
<evidence type="ECO:0000256" key="1">
    <source>
        <dbReference type="ARBA" id="ARBA00022741"/>
    </source>
</evidence>
<evidence type="ECO:0000259" key="6">
    <source>
        <dbReference type="SMART" id="SM00382"/>
    </source>
</evidence>
<dbReference type="NCBIfam" id="TIGR03689">
    <property type="entry name" value="pup_AAA"/>
    <property type="match status" value="1"/>
</dbReference>
<dbReference type="InterPro" id="IPR050168">
    <property type="entry name" value="AAA_ATPase_domain"/>
</dbReference>
<dbReference type="Pfam" id="PF16450">
    <property type="entry name" value="Prot_ATP_ID_OB_C"/>
    <property type="match status" value="1"/>
</dbReference>
<comment type="similarity">
    <text evidence="4 5">Belongs to the AAA ATPase family.</text>
</comment>
<feature type="binding site" evidence="4">
    <location>
        <begin position="276"/>
        <end position="281"/>
    </location>
    <ligand>
        <name>ATP</name>
        <dbReference type="ChEBI" id="CHEBI:30616"/>
    </ligand>
</feature>
<feature type="domain" description="AAA+ ATPase" evidence="6">
    <location>
        <begin position="265"/>
        <end position="418"/>
    </location>
</feature>
<evidence type="ECO:0000256" key="5">
    <source>
        <dbReference type="RuleBase" id="RU003651"/>
    </source>
</evidence>
<proteinExistence type="inferred from homology"/>
<keyword evidence="1 4" id="KW-0547">Nucleotide-binding</keyword>
<name>A0ABP8BUU8_9ACTN</name>
<dbReference type="InterPro" id="IPR022482">
    <property type="entry name" value="Proteasome_ATPase"/>
</dbReference>
<dbReference type="InterPro" id="IPR003960">
    <property type="entry name" value="ATPase_AAA_CS"/>
</dbReference>
<dbReference type="InterPro" id="IPR003593">
    <property type="entry name" value="AAA+_ATPase"/>
</dbReference>
<dbReference type="Pfam" id="PF17758">
    <property type="entry name" value="Prot_ATP_ID_OB_N"/>
    <property type="match status" value="1"/>
</dbReference>
<dbReference type="Gene3D" id="1.20.5.170">
    <property type="match status" value="1"/>
</dbReference>
<dbReference type="InterPro" id="IPR027417">
    <property type="entry name" value="P-loop_NTPase"/>
</dbReference>